<name>A0A5C6FQP3_9PLAN</name>
<dbReference type="AlphaFoldDB" id="A0A5C6FQP3"/>
<dbReference type="EMBL" id="SJPZ01000001">
    <property type="protein sequence ID" value="TWU64556.1"/>
    <property type="molecule type" value="Genomic_DNA"/>
</dbReference>
<dbReference type="Gene3D" id="3.40.50.300">
    <property type="entry name" value="P-loop containing nucleotide triphosphate hydrolases"/>
    <property type="match status" value="1"/>
</dbReference>
<dbReference type="SUPFAM" id="SSF52540">
    <property type="entry name" value="P-loop containing nucleoside triphosphate hydrolases"/>
    <property type="match status" value="1"/>
</dbReference>
<evidence type="ECO:0000256" key="1">
    <source>
        <dbReference type="SAM" id="MobiDB-lite"/>
    </source>
</evidence>
<feature type="region of interest" description="Disordered" evidence="1">
    <location>
        <begin position="562"/>
        <end position="585"/>
    </location>
</feature>
<dbReference type="OrthoDB" id="263048at2"/>
<dbReference type="Proteomes" id="UP000316476">
    <property type="component" value="Unassembled WGS sequence"/>
</dbReference>
<accession>A0A5C6FQP3</accession>
<proteinExistence type="predicted"/>
<evidence type="ECO:0008006" key="4">
    <source>
        <dbReference type="Google" id="ProtNLM"/>
    </source>
</evidence>
<evidence type="ECO:0000313" key="3">
    <source>
        <dbReference type="Proteomes" id="UP000316476"/>
    </source>
</evidence>
<organism evidence="2 3">
    <name type="scientific">Crateriforma conspicua</name>
    <dbReference type="NCBI Taxonomy" id="2527996"/>
    <lineage>
        <taxon>Bacteria</taxon>
        <taxon>Pseudomonadati</taxon>
        <taxon>Planctomycetota</taxon>
        <taxon>Planctomycetia</taxon>
        <taxon>Planctomycetales</taxon>
        <taxon>Planctomycetaceae</taxon>
        <taxon>Crateriforma</taxon>
    </lineage>
</organism>
<comment type="caution">
    <text evidence="2">The sequence shown here is derived from an EMBL/GenBank/DDBJ whole genome shotgun (WGS) entry which is preliminary data.</text>
</comment>
<dbReference type="RefSeq" id="WP_146410220.1">
    <property type="nucleotide sequence ID" value="NZ_SJPZ01000001.1"/>
</dbReference>
<feature type="compositionally biased region" description="Basic and acidic residues" evidence="1">
    <location>
        <begin position="562"/>
        <end position="578"/>
    </location>
</feature>
<evidence type="ECO:0000313" key="2">
    <source>
        <dbReference type="EMBL" id="TWU64556.1"/>
    </source>
</evidence>
<dbReference type="Pfam" id="PF13481">
    <property type="entry name" value="AAA_25"/>
    <property type="match status" value="1"/>
</dbReference>
<dbReference type="InterPro" id="IPR027417">
    <property type="entry name" value="P-loop_NTPase"/>
</dbReference>
<sequence length="655" mass="73351">MQVAEPKHDKRAEQSGYPVHHIPQSLRDVPQWVCWKTVLRDGRETKAPVNSNTGEWAKTNDPSTWSDFETALEQYQCSNRLSGIGFVFTASDDFAGVDLDDCLDERGEFVWGRNIVDGLNTYTEISPSGLGVKLFLQGEKPAAAGCRKDGFGPLGIGKVEVYDQGRFFAVTGRLMDGFPEMVEDRQSDFQSMCDWLWPNNEPSPEPHKLTAELLRVNEQPKSRACLDVLQAMNVTDHNDGSHRMFAACCRCVEHDLNDHEALKTIRAYEQSAPFPIHWSDAKILTRIRDAENRCTRGSALTIAQGYAETLPSPVAVADLVDQHPRLRTPIIDGLLREGETMNVIAPPKAGKSWLVTDLALSIATGRAWLGAFPTRQGNVLLLDNELHAETSADRIPRVAEARDVRISDTRQSLFIDNLRGRLLDFEKLRAYFDQLAIGFFKVIIMDAFYRFLPKDTDENSNGNLTDIYNLIDQYADQLGCSFVLVHHASKGNQSGKSVTDVGAGAGSQSRATDTHLVLRQHQEPGCVVVDAAVRSWPPLEPRCLRWEFPVWQPDDYLDPADLKFERSNGRGRSQEHSKSQTPEWTAESFAKKFVTEKPEKMTLIRSKASKAGISQRIIKELQEEAEQQGLIYRWKSGANKPVSLANISQPEEVTA</sequence>
<gene>
    <name evidence="2" type="ORF">V7x_01000</name>
</gene>
<reference evidence="2 3" key="1">
    <citation type="submission" date="2019-02" db="EMBL/GenBank/DDBJ databases">
        <title>Deep-cultivation of Planctomycetes and their phenomic and genomic characterization uncovers novel biology.</title>
        <authorList>
            <person name="Wiegand S."/>
            <person name="Jogler M."/>
            <person name="Boedeker C."/>
            <person name="Pinto D."/>
            <person name="Vollmers J."/>
            <person name="Rivas-Marin E."/>
            <person name="Kohn T."/>
            <person name="Peeters S.H."/>
            <person name="Heuer A."/>
            <person name="Rast P."/>
            <person name="Oberbeckmann S."/>
            <person name="Bunk B."/>
            <person name="Jeske O."/>
            <person name="Meyerdierks A."/>
            <person name="Storesund J.E."/>
            <person name="Kallscheuer N."/>
            <person name="Luecker S."/>
            <person name="Lage O.M."/>
            <person name="Pohl T."/>
            <person name="Merkel B.J."/>
            <person name="Hornburger P."/>
            <person name="Mueller R.-W."/>
            <person name="Bruemmer F."/>
            <person name="Labrenz M."/>
            <person name="Spormann A.M."/>
            <person name="Op Den Camp H."/>
            <person name="Overmann J."/>
            <person name="Amann R."/>
            <person name="Jetten M.S.M."/>
            <person name="Mascher T."/>
            <person name="Medema M.H."/>
            <person name="Devos D.P."/>
            <person name="Kaster A.-K."/>
            <person name="Ovreas L."/>
            <person name="Rohde M."/>
            <person name="Galperin M.Y."/>
            <person name="Jogler C."/>
        </authorList>
    </citation>
    <scope>NUCLEOTIDE SEQUENCE [LARGE SCALE GENOMIC DNA]</scope>
    <source>
        <strain evidence="2 3">V7</strain>
    </source>
</reference>
<protein>
    <recommendedName>
        <fullName evidence="4">Regulatory protein RepA</fullName>
    </recommendedName>
</protein>